<sequence length="180" mass="20873">MTRKEIMQLLGIATANFPSLQEKDLKPTAILWEKTLSDVPYQVAENALIKVLSTSKFFPTVAEIREAIVAITEPRKLDAIEAWDLIVQAIRKYGFYREPQAMESLPEDVARMARRFTWRELCHNENPDTLRAQFRMAWETESKREKEMSVLPTDIRELIGTVSNQLVMDRPPLRLVKKVD</sequence>
<protein>
    <submittedName>
        <fullName evidence="1">Uncharacterized protein</fullName>
    </submittedName>
</protein>
<dbReference type="Proteomes" id="UP000095255">
    <property type="component" value="Unassembled WGS sequence"/>
</dbReference>
<evidence type="ECO:0000313" key="1">
    <source>
        <dbReference type="EMBL" id="OEH86229.1"/>
    </source>
</evidence>
<dbReference type="AlphaFoldDB" id="A0A1E5L8B0"/>
<organism evidence="1 2">
    <name type="scientific">Desulfuribacillus stibiiarsenatis</name>
    <dbReference type="NCBI Taxonomy" id="1390249"/>
    <lineage>
        <taxon>Bacteria</taxon>
        <taxon>Bacillati</taxon>
        <taxon>Bacillota</taxon>
        <taxon>Desulfuribacillia</taxon>
        <taxon>Desulfuribacillales</taxon>
        <taxon>Desulfuribacillaceae</taxon>
        <taxon>Desulfuribacillus</taxon>
    </lineage>
</organism>
<dbReference type="Gene3D" id="1.10.8.200">
    <property type="entry name" value="Replisome organizer (g39p helicase loader/inhibitor protein)"/>
    <property type="match status" value="1"/>
</dbReference>
<keyword evidence="2" id="KW-1185">Reference proteome</keyword>
<dbReference type="RefSeq" id="WP_069701457.1">
    <property type="nucleotide sequence ID" value="NZ_MJAT01000006.1"/>
</dbReference>
<dbReference type="EMBL" id="MJAT01000006">
    <property type="protein sequence ID" value="OEH86229.1"/>
    <property type="molecule type" value="Genomic_DNA"/>
</dbReference>
<reference evidence="1 2" key="1">
    <citation type="submission" date="2016-09" db="EMBL/GenBank/DDBJ databases">
        <title>Desulfuribacillus arsenicus sp. nov., an obligately anaerobic, dissimilatory arsenic- and antimonate-reducing bacterium isolated from anoxic sediments.</title>
        <authorList>
            <person name="Abin C.A."/>
            <person name="Hollibaugh J.T."/>
        </authorList>
    </citation>
    <scope>NUCLEOTIDE SEQUENCE [LARGE SCALE GENOMIC DNA]</scope>
    <source>
        <strain evidence="1 2">MLFW-2</strain>
    </source>
</reference>
<evidence type="ECO:0000313" key="2">
    <source>
        <dbReference type="Proteomes" id="UP000095255"/>
    </source>
</evidence>
<name>A0A1E5L8B0_9FIRM</name>
<dbReference type="STRING" id="1390249.BHU72_11885"/>
<gene>
    <name evidence="1" type="ORF">BHU72_11885</name>
</gene>
<comment type="caution">
    <text evidence="1">The sequence shown here is derived from an EMBL/GenBank/DDBJ whole genome shotgun (WGS) entry which is preliminary data.</text>
</comment>
<accession>A0A1E5L8B0</accession>
<dbReference type="OrthoDB" id="1634442at2"/>
<proteinExistence type="predicted"/>